<feature type="DNA-binding region" description="OmpR/PhoB-type" evidence="5">
    <location>
        <begin position="1"/>
        <end position="66"/>
    </location>
</feature>
<gene>
    <name evidence="7" type="ORF">Rhe02_26970</name>
</gene>
<dbReference type="PROSITE" id="PS51755">
    <property type="entry name" value="OMPR_PHOB"/>
    <property type="match status" value="1"/>
</dbReference>
<accession>A0A8J3VFL4</accession>
<proteinExistence type="inferred from homology"/>
<dbReference type="InterPro" id="IPR027417">
    <property type="entry name" value="P-loop_NTPase"/>
</dbReference>
<dbReference type="Gene3D" id="1.25.40.10">
    <property type="entry name" value="Tetratricopeptide repeat domain"/>
    <property type="match status" value="3"/>
</dbReference>
<dbReference type="AlphaFoldDB" id="A0A8J3VFL4"/>
<dbReference type="EMBL" id="BONY01000014">
    <property type="protein sequence ID" value="GIH04630.1"/>
    <property type="molecule type" value="Genomic_DNA"/>
</dbReference>
<dbReference type="PANTHER" id="PTHR35807:SF1">
    <property type="entry name" value="TRANSCRIPTIONAL REGULATOR REDD"/>
    <property type="match status" value="1"/>
</dbReference>
<dbReference type="PRINTS" id="PR00364">
    <property type="entry name" value="DISEASERSIST"/>
</dbReference>
<dbReference type="SUPFAM" id="SSF46894">
    <property type="entry name" value="C-terminal effector domain of the bipartite response regulators"/>
    <property type="match status" value="1"/>
</dbReference>
<dbReference type="Gene3D" id="3.40.50.300">
    <property type="entry name" value="P-loop containing nucleotide triphosphate hydrolases"/>
    <property type="match status" value="1"/>
</dbReference>
<dbReference type="InterPro" id="IPR011990">
    <property type="entry name" value="TPR-like_helical_dom_sf"/>
</dbReference>
<name>A0A8J3VFL4_9ACTN</name>
<dbReference type="Pfam" id="PF03704">
    <property type="entry name" value="BTAD"/>
    <property type="match status" value="1"/>
</dbReference>
<reference evidence="7" key="1">
    <citation type="submission" date="2021-01" db="EMBL/GenBank/DDBJ databases">
        <title>Whole genome shotgun sequence of Rhizocola hellebori NBRC 109834.</title>
        <authorList>
            <person name="Komaki H."/>
            <person name="Tamura T."/>
        </authorList>
    </citation>
    <scope>NUCLEOTIDE SEQUENCE</scope>
    <source>
        <strain evidence="7">NBRC 109834</strain>
    </source>
</reference>
<dbReference type="InterPro" id="IPR016032">
    <property type="entry name" value="Sig_transdc_resp-reg_C-effctor"/>
</dbReference>
<comment type="similarity">
    <text evidence="1">Belongs to the AfsR/DnrI/RedD regulatory family.</text>
</comment>
<dbReference type="Proteomes" id="UP000612899">
    <property type="component" value="Unassembled WGS sequence"/>
</dbReference>
<dbReference type="SUPFAM" id="SSF48452">
    <property type="entry name" value="TPR-like"/>
    <property type="match status" value="3"/>
</dbReference>
<dbReference type="CDD" id="cd15831">
    <property type="entry name" value="BTAD"/>
    <property type="match status" value="1"/>
</dbReference>
<protein>
    <submittedName>
        <fullName evidence="7">SARP family transcriptional regulator</fullName>
    </submittedName>
</protein>
<dbReference type="InterPro" id="IPR036388">
    <property type="entry name" value="WH-like_DNA-bd_sf"/>
</dbReference>
<dbReference type="GO" id="GO:0000160">
    <property type="term" value="P:phosphorelay signal transduction system"/>
    <property type="evidence" value="ECO:0007669"/>
    <property type="project" value="InterPro"/>
</dbReference>
<dbReference type="InterPro" id="IPR001867">
    <property type="entry name" value="OmpR/PhoB-type_DNA-bd"/>
</dbReference>
<evidence type="ECO:0000256" key="2">
    <source>
        <dbReference type="ARBA" id="ARBA00023015"/>
    </source>
</evidence>
<evidence type="ECO:0000256" key="5">
    <source>
        <dbReference type="PROSITE-ProRule" id="PRU01091"/>
    </source>
</evidence>
<dbReference type="SUPFAM" id="SSF52540">
    <property type="entry name" value="P-loop containing nucleoside triphosphate hydrolases"/>
    <property type="match status" value="1"/>
</dbReference>
<keyword evidence="8" id="KW-1185">Reference proteome</keyword>
<dbReference type="Gene3D" id="1.10.10.10">
    <property type="entry name" value="Winged helix-like DNA-binding domain superfamily/Winged helix DNA-binding domain"/>
    <property type="match status" value="1"/>
</dbReference>
<dbReference type="GO" id="GO:0003677">
    <property type="term" value="F:DNA binding"/>
    <property type="evidence" value="ECO:0007669"/>
    <property type="project" value="UniProtKB-UniRule"/>
</dbReference>
<evidence type="ECO:0000256" key="3">
    <source>
        <dbReference type="ARBA" id="ARBA00023125"/>
    </source>
</evidence>
<evidence type="ECO:0000256" key="1">
    <source>
        <dbReference type="ARBA" id="ARBA00005820"/>
    </source>
</evidence>
<keyword evidence="4" id="KW-0804">Transcription</keyword>
<evidence type="ECO:0000256" key="4">
    <source>
        <dbReference type="ARBA" id="ARBA00023163"/>
    </source>
</evidence>
<dbReference type="SMART" id="SM01043">
    <property type="entry name" value="BTAD"/>
    <property type="match status" value="1"/>
</dbReference>
<keyword evidence="3 5" id="KW-0238">DNA-binding</keyword>
<keyword evidence="2" id="KW-0805">Transcription regulation</keyword>
<comment type="caution">
    <text evidence="7">The sequence shown here is derived from an EMBL/GenBank/DDBJ whole genome shotgun (WGS) entry which is preliminary data.</text>
</comment>
<evidence type="ECO:0000259" key="6">
    <source>
        <dbReference type="PROSITE" id="PS51755"/>
    </source>
</evidence>
<dbReference type="Pfam" id="PF00486">
    <property type="entry name" value="Trans_reg_C"/>
    <property type="match status" value="1"/>
</dbReference>
<dbReference type="GO" id="GO:0043531">
    <property type="term" value="F:ADP binding"/>
    <property type="evidence" value="ECO:0007669"/>
    <property type="project" value="InterPro"/>
</dbReference>
<dbReference type="SMART" id="SM00862">
    <property type="entry name" value="Trans_reg_C"/>
    <property type="match status" value="1"/>
</dbReference>
<evidence type="ECO:0000313" key="8">
    <source>
        <dbReference type="Proteomes" id="UP000612899"/>
    </source>
</evidence>
<dbReference type="InterPro" id="IPR005158">
    <property type="entry name" value="BTAD"/>
</dbReference>
<feature type="domain" description="OmpR/PhoB-type" evidence="6">
    <location>
        <begin position="1"/>
        <end position="66"/>
    </location>
</feature>
<dbReference type="GO" id="GO:0006355">
    <property type="term" value="P:regulation of DNA-templated transcription"/>
    <property type="evidence" value="ECO:0007669"/>
    <property type="project" value="InterPro"/>
</dbReference>
<sequence length="968" mass="104868">MQRRLLALFLSQGGSPLSIDVIADALWDNDPPRTARKTLLIYIHRLRRLLGEDIISLGTSGYRMRILPADSQTFIELAAEVVSAQQGGDPVRAYAVAERALALWRGPAYADTRDVAMIEAEAVRLEELKLTVFEEQMQAGLDLGRHAELVGLLTTAVAENPYRERLSGQLLLALYRGGRQVEAWEVYRQTSRRLAEELGVDPTPELQRLWQQVLRADPALAAPQQKSQPTGPNLLPRDIPDFTGREQDLSWLNEVAKVPAATAVISTIAGIAGMGKTALAVHWAHRNIDLYPDGQLYLNLRGYSPGTPVSSLEALGQLLRSVGLPHDVVPQREDEAAALYRSTLAGKRMLILLDNASSVDQVRPLLPGGADNMVLITSRDRLGGLIARDGSRRLDIGGLSPGEARRLLVQILGAARVDAEPEAAAELARACGHLPLALRIAAANLADRPHQSIAEFSKSLLGSDRLGGLEVDGDPHSAVRAVFALSLRDLDAESATLFRRIGLLPVADAGAWVAQALLGVAADRALASLAEASLITTRETGDGLRYHVHDLMQLYAREQAAEPDLAALRGAYETLLWHTIAADERLTVRSFPSPQWPVRWPEPGPRPEPADPSRWFSTERTFLIRAAQDAADRGWAGLAWRILATMMNFATHERYTQEWTRAAEYVYAGLDARGEGAAALLLGLGTMQQSRGNPLPARPLLRQARLNFVQCGDTRRAATAAIHLSMVYRRLGRARLAEASVNWAISHLDSAEPVAQLGRAYLALGNLRLEIDPDPEAAVTAFGKALTVMRATGDRSGEANVLACLGQARRAQGRLAEMIVHFEHAATIMAEVNDPVGLCMIEGGLARARLTAGELELARVHAERALGWAQNSHNLQGMKEALTVLGGIALDEGNLAGALDRLQEAVSVARRMAAPASLAHSLFPLAKTHAALGDLNAARAAAQEAQTLYSSINRPEHAEIAAWLEQLS</sequence>
<dbReference type="InterPro" id="IPR051677">
    <property type="entry name" value="AfsR-DnrI-RedD_regulator"/>
</dbReference>
<dbReference type="PANTHER" id="PTHR35807">
    <property type="entry name" value="TRANSCRIPTIONAL REGULATOR REDD-RELATED"/>
    <property type="match status" value="1"/>
</dbReference>
<evidence type="ECO:0000313" key="7">
    <source>
        <dbReference type="EMBL" id="GIH04630.1"/>
    </source>
</evidence>
<organism evidence="7 8">
    <name type="scientific">Rhizocola hellebori</name>
    <dbReference type="NCBI Taxonomy" id="1392758"/>
    <lineage>
        <taxon>Bacteria</taxon>
        <taxon>Bacillati</taxon>
        <taxon>Actinomycetota</taxon>
        <taxon>Actinomycetes</taxon>
        <taxon>Micromonosporales</taxon>
        <taxon>Micromonosporaceae</taxon>
        <taxon>Rhizocola</taxon>
    </lineage>
</organism>